<dbReference type="InterPro" id="IPR016181">
    <property type="entry name" value="Acyl_CoA_acyltransferase"/>
</dbReference>
<dbReference type="CDD" id="cd04301">
    <property type="entry name" value="NAT_SF"/>
    <property type="match status" value="1"/>
</dbReference>
<organism evidence="2 3">
    <name type="scientific">Bacteriovorax antarcticus</name>
    <dbReference type="NCBI Taxonomy" id="3088717"/>
    <lineage>
        <taxon>Bacteria</taxon>
        <taxon>Pseudomonadati</taxon>
        <taxon>Bdellovibrionota</taxon>
        <taxon>Bacteriovoracia</taxon>
        <taxon>Bacteriovoracales</taxon>
        <taxon>Bacteriovoracaceae</taxon>
        <taxon>Bacteriovorax</taxon>
    </lineage>
</organism>
<dbReference type="InterPro" id="IPR000182">
    <property type="entry name" value="GNAT_dom"/>
</dbReference>
<evidence type="ECO:0000313" key="3">
    <source>
        <dbReference type="Proteomes" id="UP001302274"/>
    </source>
</evidence>
<reference evidence="2 3" key="1">
    <citation type="submission" date="2023-11" db="EMBL/GenBank/DDBJ databases">
        <title>A Novel Polar Bacteriovorax (B. antarcticus) Isolated from the Biocrust in Antarctica.</title>
        <authorList>
            <person name="Mun W."/>
            <person name="Choi S.Y."/>
            <person name="Mitchell R.J."/>
        </authorList>
    </citation>
    <scope>NUCLEOTIDE SEQUENCE [LARGE SCALE GENOMIC DNA]</scope>
    <source>
        <strain evidence="2 3">PP10</strain>
    </source>
</reference>
<dbReference type="Proteomes" id="UP001302274">
    <property type="component" value="Unassembled WGS sequence"/>
</dbReference>
<protein>
    <submittedName>
        <fullName evidence="2">GNAT family N-acetyltransferase</fullName>
    </submittedName>
</protein>
<proteinExistence type="predicted"/>
<dbReference type="Gene3D" id="3.40.630.30">
    <property type="match status" value="2"/>
</dbReference>
<keyword evidence="3" id="KW-1185">Reference proteome</keyword>
<name>A0ABU5VTW3_9BACT</name>
<dbReference type="Pfam" id="PF00583">
    <property type="entry name" value="Acetyltransf_1"/>
    <property type="match status" value="1"/>
</dbReference>
<feature type="domain" description="N-acetyltransferase" evidence="1">
    <location>
        <begin position="12"/>
        <end position="178"/>
    </location>
</feature>
<dbReference type="SUPFAM" id="SSF55729">
    <property type="entry name" value="Acyl-CoA N-acyltransferases (Nat)"/>
    <property type="match status" value="1"/>
</dbReference>
<evidence type="ECO:0000259" key="1">
    <source>
        <dbReference type="PROSITE" id="PS51186"/>
    </source>
</evidence>
<evidence type="ECO:0000313" key="2">
    <source>
        <dbReference type="EMBL" id="MEA9356496.1"/>
    </source>
</evidence>
<accession>A0ABU5VTW3</accession>
<gene>
    <name evidence="2" type="ORF">SHI21_09790</name>
</gene>
<dbReference type="PROSITE" id="PS51186">
    <property type="entry name" value="GNAT"/>
    <property type="match status" value="1"/>
</dbReference>
<dbReference type="EMBL" id="JAYGJQ010000001">
    <property type="protein sequence ID" value="MEA9356496.1"/>
    <property type="molecule type" value="Genomic_DNA"/>
</dbReference>
<comment type="caution">
    <text evidence="2">The sequence shown here is derived from an EMBL/GenBank/DDBJ whole genome shotgun (WGS) entry which is preliminary data.</text>
</comment>
<dbReference type="RefSeq" id="WP_323576200.1">
    <property type="nucleotide sequence ID" value="NZ_JAYGJQ010000001.1"/>
</dbReference>
<sequence>MIEIVTLNNLNADQKEVLLKQVEEIFFLSSSLKTFSSEERRKAFYKRWCGDYQTLYPEEFFIAMEEGKVLGYLSGCSDSTRAMNEVSVPGYAVFHDLFLAFPAHLHINFHPDARGKGLGSILMNHYMNFLKLNNVMGVHLITSPDAQNVSFYHRLGFTTTVTREFNGMPLHFMGCVLIPEF</sequence>